<dbReference type="GO" id="GO:0016872">
    <property type="term" value="F:intramolecular lyase activity"/>
    <property type="evidence" value="ECO:0007669"/>
    <property type="project" value="InterPro"/>
</dbReference>
<evidence type="ECO:0000256" key="3">
    <source>
        <dbReference type="ARBA" id="ARBA00022692"/>
    </source>
</evidence>
<evidence type="ECO:0000256" key="7">
    <source>
        <dbReference type="ARBA" id="ARBA00023235"/>
    </source>
</evidence>
<evidence type="ECO:0000256" key="2">
    <source>
        <dbReference type="ARBA" id="ARBA00004829"/>
    </source>
</evidence>
<dbReference type="InterPro" id="IPR017825">
    <property type="entry name" value="Lycopene_cyclase_dom"/>
</dbReference>
<dbReference type="GO" id="GO:0016020">
    <property type="term" value="C:membrane"/>
    <property type="evidence" value="ECO:0007669"/>
    <property type="project" value="UniProtKB-SubCell"/>
</dbReference>
<dbReference type="Proteomes" id="UP001172737">
    <property type="component" value="Unassembled WGS sequence"/>
</dbReference>
<evidence type="ECO:0000256" key="8">
    <source>
        <dbReference type="SAM" id="MobiDB-lite"/>
    </source>
</evidence>
<evidence type="ECO:0000256" key="4">
    <source>
        <dbReference type="ARBA" id="ARBA00022746"/>
    </source>
</evidence>
<dbReference type="Pfam" id="PF18916">
    <property type="entry name" value="Lycopene_cyc"/>
    <property type="match status" value="1"/>
</dbReference>
<gene>
    <name evidence="11" type="ORF">QQX10_05845</name>
</gene>
<keyword evidence="4" id="KW-0125">Carotenoid biosynthesis</keyword>
<dbReference type="RefSeq" id="WP_301119026.1">
    <property type="nucleotide sequence ID" value="NZ_JAUHPX010000003.1"/>
</dbReference>
<feature type="transmembrane region" description="Helical" evidence="9">
    <location>
        <begin position="34"/>
        <end position="54"/>
    </location>
</feature>
<feature type="transmembrane region" description="Helical" evidence="9">
    <location>
        <begin position="74"/>
        <end position="91"/>
    </location>
</feature>
<organism evidence="11 12">
    <name type="scientific">Demequina lignilytica</name>
    <dbReference type="NCBI Taxonomy" id="3051663"/>
    <lineage>
        <taxon>Bacteria</taxon>
        <taxon>Bacillati</taxon>
        <taxon>Actinomycetota</taxon>
        <taxon>Actinomycetes</taxon>
        <taxon>Micrococcales</taxon>
        <taxon>Demequinaceae</taxon>
        <taxon>Demequina</taxon>
    </lineage>
</organism>
<keyword evidence="12" id="KW-1185">Reference proteome</keyword>
<evidence type="ECO:0000256" key="6">
    <source>
        <dbReference type="ARBA" id="ARBA00023136"/>
    </source>
</evidence>
<dbReference type="GO" id="GO:0045436">
    <property type="term" value="F:lycopene beta cyclase activity"/>
    <property type="evidence" value="ECO:0007669"/>
    <property type="project" value="UniProtKB-ARBA"/>
</dbReference>
<protein>
    <submittedName>
        <fullName evidence="11">Lycopene cyclase domain-containing protein</fullName>
    </submittedName>
</protein>
<comment type="subcellular location">
    <subcellularLocation>
        <location evidence="1">Membrane</location>
        <topology evidence="1">Multi-pass membrane protein</topology>
    </subcellularLocation>
</comment>
<evidence type="ECO:0000256" key="9">
    <source>
        <dbReference type="SAM" id="Phobius"/>
    </source>
</evidence>
<evidence type="ECO:0000256" key="1">
    <source>
        <dbReference type="ARBA" id="ARBA00004141"/>
    </source>
</evidence>
<name>A0AAW7M265_9MICO</name>
<dbReference type="AlphaFoldDB" id="A0AAW7M265"/>
<comment type="caution">
    <text evidence="11">The sequence shown here is derived from an EMBL/GenBank/DDBJ whole genome shotgun (WGS) entry which is preliminary data.</text>
</comment>
<evidence type="ECO:0000313" key="12">
    <source>
        <dbReference type="Proteomes" id="UP001172737"/>
    </source>
</evidence>
<sequence length="117" mass="12576">MTYVLLSLGVLALIGAVTVPTLRRMPQRPLLLTGAVLIVMTAIFDNVIVGLDIVGYDPARISGIRVGKAPLEDFSYTLGAVMMVPALWTWLGPRHPHPSTPAPTSTPDPSRRDTQSS</sequence>
<accession>A0AAW7M265</accession>
<feature type="region of interest" description="Disordered" evidence="8">
    <location>
        <begin position="95"/>
        <end position="117"/>
    </location>
</feature>
<evidence type="ECO:0000313" key="11">
    <source>
        <dbReference type="EMBL" id="MDN4487689.1"/>
    </source>
</evidence>
<dbReference type="NCBIfam" id="TIGR03462">
    <property type="entry name" value="CarR_dom_SF"/>
    <property type="match status" value="1"/>
</dbReference>
<evidence type="ECO:0000256" key="5">
    <source>
        <dbReference type="ARBA" id="ARBA00022989"/>
    </source>
</evidence>
<reference evidence="11" key="1">
    <citation type="submission" date="2023-06" db="EMBL/GenBank/DDBJ databases">
        <title>Sysu t00039.</title>
        <authorList>
            <person name="Gao L."/>
            <person name="Fang B.-Z."/>
            <person name="Li W.-J."/>
        </authorList>
    </citation>
    <scope>NUCLEOTIDE SEQUENCE</scope>
    <source>
        <strain evidence="11">SYSU T00039</strain>
    </source>
</reference>
<keyword evidence="7" id="KW-0413">Isomerase</keyword>
<dbReference type="GO" id="GO:0016117">
    <property type="term" value="P:carotenoid biosynthetic process"/>
    <property type="evidence" value="ECO:0007669"/>
    <property type="project" value="UniProtKB-KW"/>
</dbReference>
<keyword evidence="6 9" id="KW-0472">Membrane</keyword>
<evidence type="ECO:0000259" key="10">
    <source>
        <dbReference type="Pfam" id="PF18916"/>
    </source>
</evidence>
<keyword evidence="3 9" id="KW-0812">Transmembrane</keyword>
<proteinExistence type="predicted"/>
<feature type="domain" description="Lycopene cyclase" evidence="10">
    <location>
        <begin position="2"/>
        <end position="90"/>
    </location>
</feature>
<dbReference type="EMBL" id="JAUHPX010000003">
    <property type="protein sequence ID" value="MDN4487689.1"/>
    <property type="molecule type" value="Genomic_DNA"/>
</dbReference>
<keyword evidence="5 9" id="KW-1133">Transmembrane helix</keyword>
<comment type="pathway">
    <text evidence="2">Carotenoid biosynthesis.</text>
</comment>